<dbReference type="PANTHER" id="PTHR45685:SF1">
    <property type="entry name" value="HELICASE SRCAP"/>
    <property type="match status" value="1"/>
</dbReference>
<dbReference type="InterPro" id="IPR014012">
    <property type="entry name" value="HSA_dom"/>
</dbReference>
<gene>
    <name evidence="14" type="ORF">DR999_PMT02361</name>
</gene>
<feature type="domain" description="Helicase ATP-binding" evidence="11">
    <location>
        <begin position="304"/>
        <end position="469"/>
    </location>
</feature>
<keyword evidence="9" id="KW-0539">Nucleus</keyword>
<keyword evidence="7" id="KW-0156">Chromatin regulator</keyword>
<comment type="caution">
    <text evidence="14">The sequence shown here is derived from an EMBL/GenBank/DDBJ whole genome shotgun (WGS) entry which is preliminary data.</text>
</comment>
<evidence type="ECO:0000256" key="5">
    <source>
        <dbReference type="ARBA" id="ARBA00022806"/>
    </source>
</evidence>
<accession>A0A4D9EXB7</accession>
<evidence type="ECO:0000259" key="13">
    <source>
        <dbReference type="PROSITE" id="PS51204"/>
    </source>
</evidence>
<dbReference type="InterPro" id="IPR038718">
    <property type="entry name" value="SNF2-like_sf"/>
</dbReference>
<keyword evidence="4" id="KW-0378">Hydrolase</keyword>
<feature type="domain" description="Helicase C-terminal" evidence="12">
    <location>
        <begin position="1027"/>
        <end position="1184"/>
    </location>
</feature>
<dbReference type="SMART" id="SM00717">
    <property type="entry name" value="SANT"/>
    <property type="match status" value="1"/>
</dbReference>
<dbReference type="SMART" id="SM00487">
    <property type="entry name" value="DEXDc"/>
    <property type="match status" value="1"/>
</dbReference>
<dbReference type="GO" id="GO:0004386">
    <property type="term" value="F:helicase activity"/>
    <property type="evidence" value="ECO:0007669"/>
    <property type="project" value="UniProtKB-KW"/>
</dbReference>
<keyword evidence="15" id="KW-1185">Reference proteome</keyword>
<dbReference type="GO" id="GO:0006338">
    <property type="term" value="P:chromatin remodeling"/>
    <property type="evidence" value="ECO:0007669"/>
    <property type="project" value="TreeGrafter"/>
</dbReference>
<evidence type="ECO:0000259" key="12">
    <source>
        <dbReference type="PROSITE" id="PS51194"/>
    </source>
</evidence>
<dbReference type="PROSITE" id="PS51204">
    <property type="entry name" value="HSA"/>
    <property type="match status" value="1"/>
</dbReference>
<evidence type="ECO:0000313" key="14">
    <source>
        <dbReference type="EMBL" id="TFK13935.1"/>
    </source>
</evidence>
<dbReference type="GO" id="GO:0005524">
    <property type="term" value="F:ATP binding"/>
    <property type="evidence" value="ECO:0007669"/>
    <property type="project" value="UniProtKB-KW"/>
</dbReference>
<dbReference type="InterPro" id="IPR001650">
    <property type="entry name" value="Helicase_C-like"/>
</dbReference>
<dbReference type="InterPro" id="IPR000330">
    <property type="entry name" value="SNF2_N"/>
</dbReference>
<dbReference type="CDD" id="cd18793">
    <property type="entry name" value="SF2_C_SNF"/>
    <property type="match status" value="1"/>
</dbReference>
<protein>
    <submittedName>
        <fullName evidence="14">RILP-like protein 1</fullName>
    </submittedName>
</protein>
<feature type="domain" description="HSA" evidence="13">
    <location>
        <begin position="47"/>
        <end position="119"/>
    </location>
</feature>
<evidence type="ECO:0000313" key="15">
    <source>
        <dbReference type="Proteomes" id="UP000297703"/>
    </source>
</evidence>
<dbReference type="EMBL" id="QXTE01000013">
    <property type="protein sequence ID" value="TFK13935.1"/>
    <property type="molecule type" value="Genomic_DNA"/>
</dbReference>
<dbReference type="GO" id="GO:0042393">
    <property type="term" value="F:histone binding"/>
    <property type="evidence" value="ECO:0007669"/>
    <property type="project" value="TreeGrafter"/>
</dbReference>
<evidence type="ECO:0000256" key="8">
    <source>
        <dbReference type="ARBA" id="ARBA00023125"/>
    </source>
</evidence>
<keyword evidence="3" id="KW-0547">Nucleotide-binding</keyword>
<dbReference type="PROSITE" id="PS50090">
    <property type="entry name" value="MYB_LIKE"/>
    <property type="match status" value="1"/>
</dbReference>
<proteinExistence type="inferred from homology"/>
<keyword evidence="5" id="KW-0347">Helicase</keyword>
<dbReference type="Pfam" id="PF00176">
    <property type="entry name" value="SNF2-rel_dom"/>
    <property type="match status" value="1"/>
</dbReference>
<dbReference type="Proteomes" id="UP000297703">
    <property type="component" value="Unassembled WGS sequence"/>
</dbReference>
<dbReference type="Gene3D" id="1.10.10.60">
    <property type="entry name" value="Homeodomain-like"/>
    <property type="match status" value="1"/>
</dbReference>
<dbReference type="InterPro" id="IPR050520">
    <property type="entry name" value="INO80/SWR1_helicase"/>
</dbReference>
<evidence type="ECO:0000256" key="7">
    <source>
        <dbReference type="ARBA" id="ARBA00022853"/>
    </source>
</evidence>
<comment type="subcellular location">
    <subcellularLocation>
        <location evidence="1">Nucleus</location>
    </subcellularLocation>
</comment>
<dbReference type="FunFam" id="3.40.50.10810:FF:000005">
    <property type="entry name" value="Photoperiod-independent early flowering 1"/>
    <property type="match status" value="1"/>
</dbReference>
<evidence type="ECO:0000256" key="6">
    <source>
        <dbReference type="ARBA" id="ARBA00022840"/>
    </source>
</evidence>
<dbReference type="InterPro" id="IPR027417">
    <property type="entry name" value="P-loop_NTPase"/>
</dbReference>
<dbReference type="PROSITE" id="PS51194">
    <property type="entry name" value="HELICASE_CTER"/>
    <property type="match status" value="1"/>
</dbReference>
<evidence type="ECO:0000259" key="11">
    <source>
        <dbReference type="PROSITE" id="PS51192"/>
    </source>
</evidence>
<dbReference type="InterPro" id="IPR014001">
    <property type="entry name" value="Helicase_ATP-bd"/>
</dbReference>
<dbReference type="Gene3D" id="3.40.50.300">
    <property type="entry name" value="P-loop containing nucleotide triphosphate hydrolases"/>
    <property type="match status" value="1"/>
</dbReference>
<keyword evidence="8" id="KW-0238">DNA-binding</keyword>
<dbReference type="GO" id="GO:0016887">
    <property type="term" value="F:ATP hydrolysis activity"/>
    <property type="evidence" value="ECO:0007669"/>
    <property type="project" value="TreeGrafter"/>
</dbReference>
<reference evidence="14 15" key="1">
    <citation type="submission" date="2019-04" db="EMBL/GenBank/DDBJ databases">
        <title>Draft genome of the big-headed turtle Platysternon megacephalum.</title>
        <authorList>
            <person name="Gong S."/>
        </authorList>
    </citation>
    <scope>NUCLEOTIDE SEQUENCE [LARGE SCALE GENOMIC DNA]</scope>
    <source>
        <strain evidence="14">DO16091913</strain>
        <tissue evidence="14">Muscle</tissue>
    </source>
</reference>
<feature type="domain" description="Myb-like" evidence="10">
    <location>
        <begin position="1495"/>
        <end position="1556"/>
    </location>
</feature>
<dbReference type="Gene3D" id="3.40.50.10810">
    <property type="entry name" value="Tandem AAA-ATPase domain"/>
    <property type="match status" value="1"/>
</dbReference>
<dbReference type="InterPro" id="IPR001005">
    <property type="entry name" value="SANT/Myb"/>
</dbReference>
<organism evidence="14 15">
    <name type="scientific">Platysternon megacephalum</name>
    <name type="common">big-headed turtle</name>
    <dbReference type="NCBI Taxonomy" id="55544"/>
    <lineage>
        <taxon>Eukaryota</taxon>
        <taxon>Metazoa</taxon>
        <taxon>Chordata</taxon>
        <taxon>Craniata</taxon>
        <taxon>Vertebrata</taxon>
        <taxon>Euteleostomi</taxon>
        <taxon>Archelosauria</taxon>
        <taxon>Testudinata</taxon>
        <taxon>Testudines</taxon>
        <taxon>Cryptodira</taxon>
        <taxon>Durocryptodira</taxon>
        <taxon>Testudinoidea</taxon>
        <taxon>Platysternidae</taxon>
        <taxon>Platysternon</taxon>
    </lineage>
</organism>
<dbReference type="GO" id="GO:0003677">
    <property type="term" value="F:DNA binding"/>
    <property type="evidence" value="ECO:0007669"/>
    <property type="project" value="UniProtKB-KW"/>
</dbReference>
<evidence type="ECO:0000256" key="9">
    <source>
        <dbReference type="ARBA" id="ARBA00023242"/>
    </source>
</evidence>
<dbReference type="PANTHER" id="PTHR45685">
    <property type="entry name" value="HELICASE SRCAP-RELATED"/>
    <property type="match status" value="1"/>
</dbReference>
<evidence type="ECO:0000256" key="1">
    <source>
        <dbReference type="ARBA" id="ARBA00004123"/>
    </source>
</evidence>
<dbReference type="GO" id="GO:0000812">
    <property type="term" value="C:Swr1 complex"/>
    <property type="evidence" value="ECO:0007669"/>
    <property type="project" value="TreeGrafter"/>
</dbReference>
<keyword evidence="6" id="KW-0067">ATP-binding</keyword>
<reference evidence="14 15" key="2">
    <citation type="submission" date="2019-04" db="EMBL/GenBank/DDBJ databases">
        <title>The genome sequence of big-headed turtle.</title>
        <authorList>
            <person name="Gong S."/>
        </authorList>
    </citation>
    <scope>NUCLEOTIDE SEQUENCE [LARGE SCALE GENOMIC DNA]</scope>
    <source>
        <strain evidence="14">DO16091913</strain>
        <tissue evidence="14">Muscle</tissue>
    </source>
</reference>
<sequence length="1811" mass="206286">METQTQSISITSAPYSQLMTSLQQQENQVHQRIADLRKEGLWSLRRLPKLQEAARPKSHQDYLLEEMQWMATDFVQERRWKTATAKKLIRNVVRYHEDKRLHKERSKKAEQNRLRRIAASTAREIEHFWSSIKQVVELKLQVEEERMKKTSNVQEISKRGQDTRIQDSTISGRKRKATTLLTDHEETDEENAEVRNSEKENMGHQIELTDLAKEEMEDSVSERASPLKEVVFIESLLRIDQHEGTEKTSAAMKHMRDIVEVAAAAEVLLPKDSAQITTAVKGDTPSLLYGTLREYQKIGLDWLVKLYKKNLNGILGDEAGLGKTTQVIAFFTHLACNEGNWGPHLVVVQSCNILKWEIELKHWCSELKLLLYFGSQRELIEKKQELMKPNSFNVCITSYKQLFKGHQTLRKMRWKYLVVDDVQKIKNLTEKHWEALFHLQSQHRLLLIDTPLPNAWRELWTMLHFLIPGISIPYLDFLVKAANEGTQDYCHKVATRLHRIIQPFILRRSKRHVEKQLPKKYEYVLKCQLSKRQKAMYEDVILQPRIQETLKNGNFVSVLHVLMQLQRICNHPDLIKPRLSGSSYVSETLEYTAASLVLKVLERDLWKDSDTCLFDLIGVENKMTDYEAKVLPKQKVTRKLIEEIYSSPHPSPRPNPMKLKPSRLFQPVEYGQNPEGRIVDFPNPPSWRTGNTVTVMATHHGKRQGRLPLATFSANRNKKGDKIVKLSQLASTAGAQGKTIQPNMPVTLQFKGKTFTLSYGQLCQLTGGRLQQLQVAGSVLHIVSVPGLRYLQSQWPVALLPLYRAGAGTVQDTGFPKHLKHQADMPTSTIVMQQITNLAVDDPETESKSVSTLECPTQTAFEERNRHLKERLDRIFSGNEQRCSRVPLYGRDLLGICSLIGEKKIPQQSFTRDNKWRWAGFVNCCLSSSALGGQNDPLQALILTSDQRQESLKDYINSALCVLPAAVAAPAYLRVGNPPPSYRHGMNIFKQNLKEQAAPYLHQLQQITTPRLLQFPDRRLVQFDSGKLEALAVLLQKLKSKGHRVLILTQMILMLDILELFLNVRLLTYIRIDENVNCDQYLELIKRFNKDKRIFCAILSSHSPSMGGSHIEANTVVFCDTDLDPLMHAKAQEWCDTIGRNKDIHIYRLVSGNSVEEMLLKNDTKCLIKEVAAQGNNYPMTFLTQQTAQELFEVHSSLEDLDFRVKAGEFVVLSEKPSLAETISPKVARLFAEALSVEQRKEDLGKYAQESRIESRTEVTSELCCPRSIKAPSQLKELDDIMDLLTPIEKYALNYLELFHDYNDQGKQKVNEESKTENREWELNHIKKLKEKEDKMQWEEEEELLTYTRQDAYNMEYVYEDPDGQIERMPIWTPLTLPTDHDNVYIDSVTCLMYDSTPISESKLPPLYARKESKQFRMDPSAAGRRNKHCHGELAIPRSLFHRATPRMLKMRRKGNKQKTILLKQQTYFAKPLPAVVKPAAEAGRAAAGQDNPEWLISEDWALLQAVKQLLERPSNLAIMSPVHTPNWDLVSDLVNSYNQVYRSPKQCQNRYENVVIPREEGKNINSHPVCTRQIYAEDQNAAHTQLYMSHFDLMKKIARKRSPSVKPLRNNDDKPSSRIQAAFCCTVSMSKEQKASGGTSTAQVVLMQQQTAAVPTAPTELVTVTSTQGFQTGMSVAASSILTTSLTTWQTQTPLVAQLQAQGQIQGQIPQAAQVPQANLPVVSVPPPIVPFAGAATLPFTEISVTEINVATGHPQKAAGAQTLDVHVHQFPKLKHEVAQQQSHSFPDCSRPSYCVEKVHAQSPPACHHA</sequence>
<dbReference type="Pfam" id="PF07529">
    <property type="entry name" value="HSA"/>
    <property type="match status" value="1"/>
</dbReference>
<dbReference type="OrthoDB" id="372624at2759"/>
<dbReference type="InterPro" id="IPR049730">
    <property type="entry name" value="SNF2/RAD54-like_C"/>
</dbReference>
<comment type="similarity">
    <text evidence="2">Belongs to the SNF2/RAD54 helicase family. SWR1 subfamily.</text>
</comment>
<dbReference type="Gene3D" id="1.20.120.850">
    <property type="entry name" value="SWI2/SNF2 ATPases, N-terminal domain"/>
    <property type="match status" value="1"/>
</dbReference>
<evidence type="ECO:0000256" key="2">
    <source>
        <dbReference type="ARBA" id="ARBA00009220"/>
    </source>
</evidence>
<dbReference type="Pfam" id="PF00271">
    <property type="entry name" value="Helicase_C"/>
    <property type="match status" value="1"/>
</dbReference>
<evidence type="ECO:0000256" key="3">
    <source>
        <dbReference type="ARBA" id="ARBA00022741"/>
    </source>
</evidence>
<evidence type="ECO:0000259" key="10">
    <source>
        <dbReference type="PROSITE" id="PS50090"/>
    </source>
</evidence>
<dbReference type="SMART" id="SM00573">
    <property type="entry name" value="HSA"/>
    <property type="match status" value="1"/>
</dbReference>
<dbReference type="PROSITE" id="PS51192">
    <property type="entry name" value="HELICASE_ATP_BIND_1"/>
    <property type="match status" value="1"/>
</dbReference>
<dbReference type="STRING" id="55544.A0A4D9EXB7"/>
<evidence type="ECO:0000256" key="4">
    <source>
        <dbReference type="ARBA" id="ARBA00022801"/>
    </source>
</evidence>
<name>A0A4D9EXB7_9SAUR</name>
<dbReference type="SUPFAM" id="SSF52540">
    <property type="entry name" value="P-loop containing nucleoside triphosphate hydrolases"/>
    <property type="match status" value="2"/>
</dbReference>